<feature type="domain" description="AB hydrolase-1" evidence="1">
    <location>
        <begin position="32"/>
        <end position="273"/>
    </location>
</feature>
<dbReference type="STRING" id="489703.SAMN04488038_10348"/>
<dbReference type="PRINTS" id="PR00111">
    <property type="entry name" value="ABHYDROLASE"/>
</dbReference>
<gene>
    <name evidence="2" type="ORF">SAMN04488038_10348</name>
</gene>
<dbReference type="InterPro" id="IPR000073">
    <property type="entry name" value="AB_hydrolase_1"/>
</dbReference>
<dbReference type="EMBL" id="FOFS01000003">
    <property type="protein sequence ID" value="SEQ00359.1"/>
    <property type="molecule type" value="Genomic_DNA"/>
</dbReference>
<sequence>MALKATPPPGMHRAMVPGGVVEYREYGAAEAPPLLFVHGVLANERLWEAVAQRLAPHYRCILPTWPLGAHRLAMRPDADLSPPGMVEQIVAFMDALRLPRATLIGNDSGGALCQMLLARHPQRVERLVLTSCDAYEIWLPLLFKYLEYAAFVPGMLWLLAQLLRLRPLRRLPIAFGWLVKRMPRDLADALTAPMAASSGVRRDLGKFLRGISARYTLQAAHSFAGFRAPVLIAWSRQDRFFPLTHARRLQQHFPQARLMLVDDAYTFSAIDNPGQLAQHLEVFLHDSAASMADKVLA</sequence>
<dbReference type="Proteomes" id="UP000199233">
    <property type="component" value="Unassembled WGS sequence"/>
</dbReference>
<proteinExistence type="predicted"/>
<dbReference type="Pfam" id="PF00561">
    <property type="entry name" value="Abhydrolase_1"/>
    <property type="match status" value="1"/>
</dbReference>
<dbReference type="Gene3D" id="3.40.50.1820">
    <property type="entry name" value="alpha/beta hydrolase"/>
    <property type="match status" value="1"/>
</dbReference>
<evidence type="ECO:0000259" key="1">
    <source>
        <dbReference type="Pfam" id="PF00561"/>
    </source>
</evidence>
<dbReference type="InterPro" id="IPR029058">
    <property type="entry name" value="AB_hydrolase_fold"/>
</dbReference>
<accession>A0A1H9CGQ7</accession>
<protein>
    <submittedName>
        <fullName evidence="2">Pimeloyl-ACP methyl ester carboxylesterase</fullName>
    </submittedName>
</protein>
<dbReference type="PANTHER" id="PTHR43798">
    <property type="entry name" value="MONOACYLGLYCEROL LIPASE"/>
    <property type="match status" value="1"/>
</dbReference>
<evidence type="ECO:0000313" key="2">
    <source>
        <dbReference type="EMBL" id="SEQ00359.1"/>
    </source>
</evidence>
<evidence type="ECO:0000313" key="3">
    <source>
        <dbReference type="Proteomes" id="UP000199233"/>
    </source>
</evidence>
<reference evidence="2 3" key="1">
    <citation type="submission" date="2016-10" db="EMBL/GenBank/DDBJ databases">
        <authorList>
            <person name="de Groot N.N."/>
        </authorList>
    </citation>
    <scope>NUCLEOTIDE SEQUENCE [LARGE SCALE GENOMIC DNA]</scope>
    <source>
        <strain evidence="2 3">DSM 25927</strain>
    </source>
</reference>
<organism evidence="2 3">
    <name type="scientific">Solimonas aquatica</name>
    <dbReference type="NCBI Taxonomy" id="489703"/>
    <lineage>
        <taxon>Bacteria</taxon>
        <taxon>Pseudomonadati</taxon>
        <taxon>Pseudomonadota</taxon>
        <taxon>Gammaproteobacteria</taxon>
        <taxon>Nevskiales</taxon>
        <taxon>Nevskiaceae</taxon>
        <taxon>Solimonas</taxon>
    </lineage>
</organism>
<dbReference type="RefSeq" id="WP_093282584.1">
    <property type="nucleotide sequence ID" value="NZ_FOFS01000003.1"/>
</dbReference>
<dbReference type="SUPFAM" id="SSF53474">
    <property type="entry name" value="alpha/beta-Hydrolases"/>
    <property type="match status" value="1"/>
</dbReference>
<dbReference type="AlphaFoldDB" id="A0A1H9CGQ7"/>
<name>A0A1H9CGQ7_9GAMM</name>
<dbReference type="InterPro" id="IPR050266">
    <property type="entry name" value="AB_hydrolase_sf"/>
</dbReference>
<keyword evidence="3" id="KW-1185">Reference proteome</keyword>
<dbReference type="OrthoDB" id="9773549at2"/>